<comment type="subcellular location">
    <subcellularLocation>
        <location evidence="1 5">Cytoplasm</location>
    </subcellularLocation>
</comment>
<sequence length="154" mass="16969">MEKSMYQHILLATELNNTKSHIENKVKELQQLTKAKLSVIHVIEPIPEVYYGGIYGVVPNLDATDSVSTLRILEERAKEQLKPLAKSLGIKEQSLHIPIGRISEEILAFAESKKVDLIITGSHGVHGLQLLLGSTANAILHGAKCDVLAVRCRE</sequence>
<evidence type="ECO:0000256" key="2">
    <source>
        <dbReference type="ARBA" id="ARBA00008791"/>
    </source>
</evidence>
<dbReference type="InterPro" id="IPR014729">
    <property type="entry name" value="Rossmann-like_a/b/a_fold"/>
</dbReference>
<gene>
    <name evidence="7" type="ORF">B5D82_17455</name>
</gene>
<evidence type="ECO:0000256" key="4">
    <source>
        <dbReference type="ARBA" id="ARBA00022490"/>
    </source>
</evidence>
<dbReference type="PRINTS" id="PR01438">
    <property type="entry name" value="UNVRSLSTRESS"/>
</dbReference>
<dbReference type="KEGG" id="cber:B5D82_17455"/>
<dbReference type="EMBL" id="CP020465">
    <property type="protein sequence ID" value="ASP49397.1"/>
    <property type="molecule type" value="Genomic_DNA"/>
</dbReference>
<dbReference type="SUPFAM" id="SSF52402">
    <property type="entry name" value="Adenine nucleotide alpha hydrolases-like"/>
    <property type="match status" value="1"/>
</dbReference>
<dbReference type="Gene3D" id="3.40.50.620">
    <property type="entry name" value="HUPs"/>
    <property type="match status" value="1"/>
</dbReference>
<feature type="domain" description="UspA" evidence="6">
    <location>
        <begin position="5"/>
        <end position="151"/>
    </location>
</feature>
<dbReference type="Pfam" id="PF00582">
    <property type="entry name" value="Usp"/>
    <property type="match status" value="1"/>
</dbReference>
<name>A0A222GC22_9GAMM</name>
<evidence type="ECO:0000256" key="5">
    <source>
        <dbReference type="PIRNR" id="PIRNR006276"/>
    </source>
</evidence>
<evidence type="ECO:0000259" key="6">
    <source>
        <dbReference type="Pfam" id="PF00582"/>
    </source>
</evidence>
<proteinExistence type="inferred from homology"/>
<protein>
    <recommendedName>
        <fullName evidence="5">Universal stress protein</fullName>
    </recommendedName>
</protein>
<evidence type="ECO:0000313" key="8">
    <source>
        <dbReference type="Proteomes" id="UP000202259"/>
    </source>
</evidence>
<dbReference type="GO" id="GO:0005737">
    <property type="term" value="C:cytoplasm"/>
    <property type="evidence" value="ECO:0007669"/>
    <property type="project" value="UniProtKB-SubCell"/>
</dbReference>
<accession>A0A222GC22</accession>
<dbReference type="Proteomes" id="UP000202259">
    <property type="component" value="Chromosome"/>
</dbReference>
<keyword evidence="8" id="KW-1185">Reference proteome</keyword>
<dbReference type="InterPro" id="IPR006016">
    <property type="entry name" value="UspA"/>
</dbReference>
<evidence type="ECO:0000256" key="3">
    <source>
        <dbReference type="ARBA" id="ARBA00011738"/>
    </source>
</evidence>
<keyword evidence="4 5" id="KW-0963">Cytoplasm</keyword>
<dbReference type="AlphaFoldDB" id="A0A222GC22"/>
<organism evidence="7 8">
    <name type="scientific">Cognaticolwellia beringensis</name>
    <dbReference type="NCBI Taxonomy" id="1967665"/>
    <lineage>
        <taxon>Bacteria</taxon>
        <taxon>Pseudomonadati</taxon>
        <taxon>Pseudomonadota</taxon>
        <taxon>Gammaproteobacteria</taxon>
        <taxon>Alteromonadales</taxon>
        <taxon>Colwelliaceae</taxon>
        <taxon>Cognaticolwellia</taxon>
    </lineage>
</organism>
<evidence type="ECO:0000313" key="7">
    <source>
        <dbReference type="EMBL" id="ASP49397.1"/>
    </source>
</evidence>
<dbReference type="InterPro" id="IPR006015">
    <property type="entry name" value="Universal_stress_UspA"/>
</dbReference>
<evidence type="ECO:0000256" key="1">
    <source>
        <dbReference type="ARBA" id="ARBA00004496"/>
    </source>
</evidence>
<dbReference type="PIRSF" id="PIRSF006276">
    <property type="entry name" value="UspA"/>
    <property type="match status" value="1"/>
</dbReference>
<comment type="subunit">
    <text evidence="3">Homodimer.</text>
</comment>
<dbReference type="PANTHER" id="PTHR46268:SF23">
    <property type="entry name" value="UNIVERSAL STRESS PROTEIN A-RELATED"/>
    <property type="match status" value="1"/>
</dbReference>
<comment type="similarity">
    <text evidence="2 5">Belongs to the universal stress protein A family.</text>
</comment>
<dbReference type="PANTHER" id="PTHR46268">
    <property type="entry name" value="STRESS RESPONSE PROTEIN NHAX"/>
    <property type="match status" value="1"/>
</dbReference>
<reference evidence="7 8" key="1">
    <citation type="submission" date="2017-08" db="EMBL/GenBank/DDBJ databases">
        <title>Complete genome of Colwellia sp. NB097-1, a psychrophile bacterium ioslated from Bering Sea.</title>
        <authorList>
            <person name="Chen X."/>
        </authorList>
    </citation>
    <scope>NUCLEOTIDE SEQUENCE [LARGE SCALE GENOMIC DNA]</scope>
    <source>
        <strain evidence="7 8">NB097-1</strain>
    </source>
</reference>